<keyword evidence="2" id="KW-0808">Transferase</keyword>
<accession>E4TZD5</accession>
<evidence type="ECO:0000313" key="4">
    <source>
        <dbReference type="EMBL" id="ADR35162.1"/>
    </source>
</evidence>
<evidence type="ECO:0000256" key="1">
    <source>
        <dbReference type="ARBA" id="ARBA00022603"/>
    </source>
</evidence>
<dbReference type="Pfam" id="PF13649">
    <property type="entry name" value="Methyltransf_25"/>
    <property type="match status" value="1"/>
</dbReference>
<dbReference type="CDD" id="cd02440">
    <property type="entry name" value="AdoMet_MTases"/>
    <property type="match status" value="1"/>
</dbReference>
<sequence length="231" mass="26058">MSSACHEFSRYAAEYGSRNVIQRHVAEKLIASTSDKPKSIVDLGCGNGTLYSLIDWEIERFVGVDFSASMLEHHPSSSNVELVLGDFNDPLLFERLKEEQYDRIYSASALQWADDLDSVICSLASLNTPMSLAIFTAGTFKTLHESAGVTPLLRSSDEVMAIAEKYLDARFEVLHTTLEFDSVREMFRYIKRSGVSGGRRVLDFTQTKKLMETYPLNYLEFEVVFITTPSH</sequence>
<dbReference type="EMBL" id="CP002355">
    <property type="protein sequence ID" value="ADR35162.1"/>
    <property type="molecule type" value="Genomic_DNA"/>
</dbReference>
<evidence type="ECO:0000256" key="2">
    <source>
        <dbReference type="ARBA" id="ARBA00022679"/>
    </source>
</evidence>
<keyword evidence="1 4" id="KW-0489">Methyltransferase</keyword>
<organism evidence="4 5">
    <name type="scientific">Sulfuricurvum kujiense (strain ATCC BAA-921 / DSM 16994 / JCM 11577 / YK-1)</name>
    <dbReference type="NCBI Taxonomy" id="709032"/>
    <lineage>
        <taxon>Bacteria</taxon>
        <taxon>Pseudomonadati</taxon>
        <taxon>Campylobacterota</taxon>
        <taxon>Epsilonproteobacteria</taxon>
        <taxon>Campylobacterales</taxon>
        <taxon>Sulfurimonadaceae</taxon>
        <taxon>Sulfuricurvum</taxon>
    </lineage>
</organism>
<dbReference type="SUPFAM" id="SSF53335">
    <property type="entry name" value="S-adenosyl-L-methionine-dependent methyltransferases"/>
    <property type="match status" value="1"/>
</dbReference>
<keyword evidence="5" id="KW-1185">Reference proteome</keyword>
<dbReference type="InterPro" id="IPR029063">
    <property type="entry name" value="SAM-dependent_MTases_sf"/>
</dbReference>
<gene>
    <name evidence="4" type="ordered locus">Sulku_2503</name>
</gene>
<evidence type="ECO:0000313" key="5">
    <source>
        <dbReference type="Proteomes" id="UP000008721"/>
    </source>
</evidence>
<reference evidence="4 5" key="1">
    <citation type="journal article" date="2012" name="Stand. Genomic Sci.">
        <title>Complete genome sequence of the sulfur compounds oxidizing chemolithoautotroph Sulfuricurvum kujiense type strain (YK-1(T)).</title>
        <authorList>
            <person name="Han C."/>
            <person name="Kotsyurbenko O."/>
            <person name="Chertkov O."/>
            <person name="Held B."/>
            <person name="Lapidus A."/>
            <person name="Nolan M."/>
            <person name="Lucas S."/>
            <person name="Hammon N."/>
            <person name="Deshpande S."/>
            <person name="Cheng J.F."/>
            <person name="Tapia R."/>
            <person name="Goodwin L.A."/>
            <person name="Pitluck S."/>
            <person name="Liolios K."/>
            <person name="Pagani I."/>
            <person name="Ivanova N."/>
            <person name="Mavromatis K."/>
            <person name="Mikhailova N."/>
            <person name="Pati A."/>
            <person name="Chen A."/>
            <person name="Palaniappan K."/>
            <person name="Land M."/>
            <person name="Hauser L."/>
            <person name="Chang Y.J."/>
            <person name="Jeffries C.D."/>
            <person name="Brambilla E.M."/>
            <person name="Rohde M."/>
            <person name="Spring S."/>
            <person name="Sikorski J."/>
            <person name="Goker M."/>
            <person name="Woyke T."/>
            <person name="Bristow J."/>
            <person name="Eisen J.A."/>
            <person name="Markowitz V."/>
            <person name="Hugenholtz P."/>
            <person name="Kyrpides N.C."/>
            <person name="Klenk H.P."/>
            <person name="Detter J.C."/>
        </authorList>
    </citation>
    <scope>NUCLEOTIDE SEQUENCE [LARGE SCALE GENOMIC DNA]</scope>
    <source>
        <strain evidence="5">ATCC BAA-921 / DSM 16994 / JCM 11577 / YK-1</strain>
    </source>
</reference>
<dbReference type="Gene3D" id="3.40.50.150">
    <property type="entry name" value="Vaccinia Virus protein VP39"/>
    <property type="match status" value="1"/>
</dbReference>
<dbReference type="KEGG" id="sku:Sulku_2503"/>
<dbReference type="eggNOG" id="COG4106">
    <property type="taxonomic scope" value="Bacteria"/>
</dbReference>
<dbReference type="GO" id="GO:0008168">
    <property type="term" value="F:methyltransferase activity"/>
    <property type="evidence" value="ECO:0007669"/>
    <property type="project" value="UniProtKB-KW"/>
</dbReference>
<dbReference type="PANTHER" id="PTHR43861:SF1">
    <property type="entry name" value="TRANS-ACONITATE 2-METHYLTRANSFERASE"/>
    <property type="match status" value="1"/>
</dbReference>
<dbReference type="STRING" id="709032.Sulku_2503"/>
<dbReference type="AlphaFoldDB" id="E4TZD5"/>
<dbReference type="Proteomes" id="UP000008721">
    <property type="component" value="Chromosome"/>
</dbReference>
<proteinExistence type="predicted"/>
<dbReference type="HOGENOM" id="CLU_046586_5_0_7"/>
<dbReference type="InterPro" id="IPR041698">
    <property type="entry name" value="Methyltransf_25"/>
</dbReference>
<dbReference type="PANTHER" id="PTHR43861">
    <property type="entry name" value="TRANS-ACONITATE 2-METHYLTRANSFERASE-RELATED"/>
    <property type="match status" value="1"/>
</dbReference>
<dbReference type="OrthoDB" id="5323359at2"/>
<feature type="domain" description="Methyltransferase" evidence="3">
    <location>
        <begin position="40"/>
        <end position="123"/>
    </location>
</feature>
<name>E4TZD5_SULKY</name>
<evidence type="ECO:0000259" key="3">
    <source>
        <dbReference type="Pfam" id="PF13649"/>
    </source>
</evidence>
<dbReference type="GO" id="GO:0032259">
    <property type="term" value="P:methylation"/>
    <property type="evidence" value="ECO:0007669"/>
    <property type="project" value="UniProtKB-KW"/>
</dbReference>
<dbReference type="RefSeq" id="WP_013461359.1">
    <property type="nucleotide sequence ID" value="NC_014762.1"/>
</dbReference>
<protein>
    <submittedName>
        <fullName evidence="4">Methyltransferase type 12</fullName>
    </submittedName>
</protein>